<accession>A0AAU9FM08</accession>
<evidence type="ECO:0000313" key="4">
    <source>
        <dbReference type="Proteomes" id="UP001500889"/>
    </source>
</evidence>
<gene>
    <name evidence="3" type="ORF">DMAD_05172</name>
</gene>
<keyword evidence="1" id="KW-0175">Coiled coil</keyword>
<protein>
    <submittedName>
        <fullName evidence="3">Uncharacterized protein</fullName>
    </submittedName>
</protein>
<feature type="coiled-coil region" evidence="1">
    <location>
        <begin position="34"/>
        <end position="61"/>
    </location>
</feature>
<evidence type="ECO:0000313" key="3">
    <source>
        <dbReference type="EMBL" id="BFF96556.1"/>
    </source>
</evidence>
<name>A0AAU9FM08_DROMD</name>
<keyword evidence="4" id="KW-1185">Reference proteome</keyword>
<feature type="compositionally biased region" description="Polar residues" evidence="2">
    <location>
        <begin position="1"/>
        <end position="15"/>
    </location>
</feature>
<dbReference type="EMBL" id="AP029265">
    <property type="protein sequence ID" value="BFF96556.1"/>
    <property type="molecule type" value="Genomic_DNA"/>
</dbReference>
<proteinExistence type="predicted"/>
<feature type="region of interest" description="Disordered" evidence="2">
    <location>
        <begin position="1"/>
        <end position="32"/>
    </location>
</feature>
<evidence type="ECO:0000256" key="2">
    <source>
        <dbReference type="SAM" id="MobiDB-lite"/>
    </source>
</evidence>
<dbReference type="AlphaFoldDB" id="A0AAU9FM08"/>
<organism evidence="3 4">
    <name type="scientific">Drosophila madeirensis</name>
    <name type="common">Fruit fly</name>
    <dbReference type="NCBI Taxonomy" id="30013"/>
    <lineage>
        <taxon>Eukaryota</taxon>
        <taxon>Metazoa</taxon>
        <taxon>Ecdysozoa</taxon>
        <taxon>Arthropoda</taxon>
        <taxon>Hexapoda</taxon>
        <taxon>Insecta</taxon>
        <taxon>Pterygota</taxon>
        <taxon>Neoptera</taxon>
        <taxon>Endopterygota</taxon>
        <taxon>Diptera</taxon>
        <taxon>Brachycera</taxon>
        <taxon>Muscomorpha</taxon>
        <taxon>Ephydroidea</taxon>
        <taxon>Drosophilidae</taxon>
        <taxon>Drosophila</taxon>
        <taxon>Sophophora</taxon>
    </lineage>
</organism>
<reference evidence="3 4" key="1">
    <citation type="submission" date="2024-02" db="EMBL/GenBank/DDBJ databases">
        <title>A chromosome-level genome assembly of Drosophila madeirensis, a fruit fly species endemic to Madeira island.</title>
        <authorList>
            <person name="Tomihara K."/>
            <person name="Llopart A."/>
            <person name="Yamamoto D."/>
        </authorList>
    </citation>
    <scope>NUCLEOTIDE SEQUENCE [LARGE SCALE GENOMIC DNA]</scope>
    <source>
        <strain evidence="3 4">RF1</strain>
    </source>
</reference>
<evidence type="ECO:0000256" key="1">
    <source>
        <dbReference type="SAM" id="Coils"/>
    </source>
</evidence>
<sequence>MSSTNVSEKPCSSSGVRKAKAKGAAYPTSSSQALEAMDKRLDLLLARVATLENSLNELTTSFCNKDTEENEAVDEDWKFIELKPLTEDADLKDEEVSDDDTLVNLAKITSEIEDLAPDSN</sequence>
<dbReference type="Proteomes" id="UP001500889">
    <property type="component" value="Chromosome J"/>
</dbReference>